<feature type="non-terminal residue" evidence="1">
    <location>
        <position position="1"/>
    </location>
</feature>
<sequence>LSALMDMEILRVLEFIFWKSGRNNSPGMKVVLAMKYARKAWYLVSDFNIKNCFKKAVFRNSTDEQDLPEENDVEVGCSSEEWTKLVYDESDMLMPSFEDFA</sequence>
<dbReference type="AlphaFoldDB" id="A0A811UVN9"/>
<reference evidence="1" key="1">
    <citation type="submission" date="2020-11" db="EMBL/GenBank/DDBJ databases">
        <authorList>
            <person name="Whitehead M."/>
        </authorList>
    </citation>
    <scope>NUCLEOTIDE SEQUENCE</scope>
    <source>
        <strain evidence="1">EGII</strain>
    </source>
</reference>
<evidence type="ECO:0000313" key="2">
    <source>
        <dbReference type="Proteomes" id="UP000606786"/>
    </source>
</evidence>
<keyword evidence="2" id="KW-1185">Reference proteome</keyword>
<gene>
    <name evidence="1" type="ORF">CCAP1982_LOCUS9585</name>
</gene>
<proteinExistence type="predicted"/>
<comment type="caution">
    <text evidence="1">The sequence shown here is derived from an EMBL/GenBank/DDBJ whole genome shotgun (WGS) entry which is preliminary data.</text>
</comment>
<organism evidence="1 2">
    <name type="scientific">Ceratitis capitata</name>
    <name type="common">Mediterranean fruit fly</name>
    <name type="synonym">Tephritis capitata</name>
    <dbReference type="NCBI Taxonomy" id="7213"/>
    <lineage>
        <taxon>Eukaryota</taxon>
        <taxon>Metazoa</taxon>
        <taxon>Ecdysozoa</taxon>
        <taxon>Arthropoda</taxon>
        <taxon>Hexapoda</taxon>
        <taxon>Insecta</taxon>
        <taxon>Pterygota</taxon>
        <taxon>Neoptera</taxon>
        <taxon>Endopterygota</taxon>
        <taxon>Diptera</taxon>
        <taxon>Brachycera</taxon>
        <taxon>Muscomorpha</taxon>
        <taxon>Tephritoidea</taxon>
        <taxon>Tephritidae</taxon>
        <taxon>Ceratitis</taxon>
        <taxon>Ceratitis</taxon>
    </lineage>
</organism>
<dbReference type="EMBL" id="CAJHJT010000023">
    <property type="protein sequence ID" value="CAD7001113.1"/>
    <property type="molecule type" value="Genomic_DNA"/>
</dbReference>
<accession>A0A811UVN9</accession>
<protein>
    <submittedName>
        <fullName evidence="1">(Mediterranean fruit fly) hypothetical protein</fullName>
    </submittedName>
</protein>
<dbReference type="Proteomes" id="UP000606786">
    <property type="component" value="Unassembled WGS sequence"/>
</dbReference>
<evidence type="ECO:0000313" key="1">
    <source>
        <dbReference type="EMBL" id="CAD7001113.1"/>
    </source>
</evidence>
<name>A0A811UVN9_CERCA</name>